<dbReference type="InterPro" id="IPR024618">
    <property type="entry name" value="DUF3857"/>
</dbReference>
<dbReference type="SMART" id="SM00460">
    <property type="entry name" value="TGc"/>
    <property type="match status" value="1"/>
</dbReference>
<dbReference type="Gene3D" id="3.10.620.30">
    <property type="match status" value="1"/>
</dbReference>
<evidence type="ECO:0000313" key="5">
    <source>
        <dbReference type="Proteomes" id="UP000198790"/>
    </source>
</evidence>
<dbReference type="STRING" id="237018.SAMN04489723_108176"/>
<dbReference type="SUPFAM" id="SSF54001">
    <property type="entry name" value="Cysteine proteinases"/>
    <property type="match status" value="1"/>
</dbReference>
<name>A0A1I1AJE7_9BACT</name>
<feature type="transmembrane region" description="Helical" evidence="1">
    <location>
        <begin position="683"/>
        <end position="706"/>
    </location>
</feature>
<dbReference type="InterPro" id="IPR038765">
    <property type="entry name" value="Papain-like_cys_pep_sf"/>
</dbReference>
<sequence>MLRILLVGMLLCVVTSSVHAQKIKISPIPQWVETPNLDLNKKRETQIGEGFRYLLFEKQINIQERESFHRYSVQVLSVDGIQEYSDVQIEYDPSFQKLEVHEVSIYRDGKKINKLNSDDFKLIQKESSADRYIYDGALNALLHLSDVQKNDIIDYSYSLKGFNPVYGKQYSGFLYHQFYAKVEKFHYRVLLSQGQPLGIHTNGNLFKPSKLTQSGLDIYQWDHDGLQAMSFDNNVPYWSAMYPMTSISTFSDWKSVVDWALPLYKYSEEGLDVIKKQLPEKNQNNARITDIIRYVQDDIRYLGLESGMSAYLPNSPQKVFKQKYGDCKDKSLLLVALLRSEGLEAYPVLVNTEWKNNIDAFTANANAFDHCVVTYKWKDKDYYVDPTISDQGGNLTGIYFPDYSRGLVLKAGNSELISFSEPIKSSQKVEELIIVKDLEGSASMKIKTEYRGKKADEIRSSFANSTIDEISKNYLNFYSGVYPDIEASAAIEYSDSDRNISNIVTTVENYDIKNFWQKADDDSQLIGEVYPLDLQTKLNFPQTASREMDYFLGNPEVFLLTTKIVMPEYWPVQSYHNKIDGGAFTYENEIKGEGNVIDISHKYELIKASIPGSEVSNLLDKKNLALDNLNFYLTYNPAGAGRSLSFLSVFICVLVLAISFYFGKKLYEGFNPAPQDISFYKGIGGWLVLPAISLIAVPVTIIFSLIDGEYFNSAVWTNIGVYGAGFKVYYGVTFVFLIFLFCFAILTAIFFFKLRTGAPQLFILLISINFVSLILEAYVGDQYFPELELDSSAKDIIRSVLGLFIWIPYFIKSERVKSTFTRTYISNKVDLVIADRITEEDASQKNYSE</sequence>
<dbReference type="Gene3D" id="2.60.40.3140">
    <property type="match status" value="1"/>
</dbReference>
<dbReference type="OrthoDB" id="8595007at2"/>
<feature type="domain" description="Transglutaminase-like" evidence="3">
    <location>
        <begin position="319"/>
        <end position="388"/>
    </location>
</feature>
<dbReference type="InterPro" id="IPR019690">
    <property type="entry name" value="DUF2569"/>
</dbReference>
<gene>
    <name evidence="4" type="ORF">SAMN04489723_108176</name>
</gene>
<accession>A0A1I1AJE7</accession>
<evidence type="ECO:0000313" key="4">
    <source>
        <dbReference type="EMBL" id="SFB38047.1"/>
    </source>
</evidence>
<feature type="transmembrane region" description="Helical" evidence="1">
    <location>
        <begin position="761"/>
        <end position="780"/>
    </location>
</feature>
<feature type="chain" id="PRO_5011509431" evidence="2">
    <location>
        <begin position="21"/>
        <end position="849"/>
    </location>
</feature>
<reference evidence="4 5" key="1">
    <citation type="submission" date="2016-10" db="EMBL/GenBank/DDBJ databases">
        <authorList>
            <person name="de Groot N.N."/>
        </authorList>
    </citation>
    <scope>NUCLEOTIDE SEQUENCE [LARGE SCALE GENOMIC DNA]</scope>
    <source>
        <strain evidence="4 5">DSM 23399</strain>
    </source>
</reference>
<dbReference type="Pfam" id="PF01841">
    <property type="entry name" value="Transglut_core"/>
    <property type="match status" value="1"/>
</dbReference>
<evidence type="ECO:0000259" key="3">
    <source>
        <dbReference type="SMART" id="SM00460"/>
    </source>
</evidence>
<feature type="transmembrane region" description="Helical" evidence="1">
    <location>
        <begin position="728"/>
        <end position="752"/>
    </location>
</feature>
<protein>
    <submittedName>
        <fullName evidence="4">Transglutaminase-like superfamily protein</fullName>
    </submittedName>
</protein>
<keyword evidence="5" id="KW-1185">Reference proteome</keyword>
<proteinExistence type="predicted"/>
<feature type="transmembrane region" description="Helical" evidence="1">
    <location>
        <begin position="792"/>
        <end position="811"/>
    </location>
</feature>
<evidence type="ECO:0000256" key="1">
    <source>
        <dbReference type="SAM" id="Phobius"/>
    </source>
</evidence>
<dbReference type="InterPro" id="IPR002931">
    <property type="entry name" value="Transglutaminase-like"/>
</dbReference>
<dbReference type="Pfam" id="PF10754">
    <property type="entry name" value="DUF2569"/>
    <property type="match status" value="1"/>
</dbReference>
<keyword evidence="2" id="KW-0732">Signal</keyword>
<evidence type="ECO:0000256" key="2">
    <source>
        <dbReference type="SAM" id="SignalP"/>
    </source>
</evidence>
<feature type="signal peptide" evidence="2">
    <location>
        <begin position="1"/>
        <end position="20"/>
    </location>
</feature>
<dbReference type="AlphaFoldDB" id="A0A1I1AJE7"/>
<dbReference type="RefSeq" id="WP_092897875.1">
    <property type="nucleotide sequence ID" value="NZ_FOKK01000008.1"/>
</dbReference>
<keyword evidence="1" id="KW-0472">Membrane</keyword>
<dbReference type="Proteomes" id="UP000198790">
    <property type="component" value="Unassembled WGS sequence"/>
</dbReference>
<organism evidence="4 5">
    <name type="scientific">Algoriphagus aquimarinus</name>
    <dbReference type="NCBI Taxonomy" id="237018"/>
    <lineage>
        <taxon>Bacteria</taxon>
        <taxon>Pseudomonadati</taxon>
        <taxon>Bacteroidota</taxon>
        <taxon>Cytophagia</taxon>
        <taxon>Cytophagales</taxon>
        <taxon>Cyclobacteriaceae</taxon>
        <taxon>Algoriphagus</taxon>
    </lineage>
</organism>
<keyword evidence="1" id="KW-1133">Transmembrane helix</keyword>
<dbReference type="EMBL" id="FOKK01000008">
    <property type="protein sequence ID" value="SFB38047.1"/>
    <property type="molecule type" value="Genomic_DNA"/>
</dbReference>
<keyword evidence="1" id="KW-0812">Transmembrane</keyword>
<dbReference type="Pfam" id="PF12969">
    <property type="entry name" value="DUF3857"/>
    <property type="match status" value="1"/>
</dbReference>
<feature type="transmembrane region" description="Helical" evidence="1">
    <location>
        <begin position="644"/>
        <end position="662"/>
    </location>
</feature>